<reference evidence="1" key="1">
    <citation type="submission" date="2013-07" db="EMBL/GenBank/DDBJ databases">
        <title>The genome of an arbuscular mycorrhizal fungus provides insights into the evolution of the oldest plant symbiosis.</title>
        <authorList>
            <consortium name="DOE Joint Genome Institute"/>
            <person name="Tisserant E."/>
            <person name="Malbreil M."/>
            <person name="Kuo A."/>
            <person name="Kohler A."/>
            <person name="Symeonidi A."/>
            <person name="Balestrini R."/>
            <person name="Charron P."/>
            <person name="Duensing N."/>
            <person name="Frei-dit-Frey N."/>
            <person name="Gianinazzi-Pearson V."/>
            <person name="Gilbert B."/>
            <person name="Handa Y."/>
            <person name="Hijri M."/>
            <person name="Kaul R."/>
            <person name="Kawaguchi M."/>
            <person name="Krajinski F."/>
            <person name="Lammers P."/>
            <person name="Lapierre D."/>
            <person name="Masclaux F.G."/>
            <person name="Murat C."/>
            <person name="Morin E."/>
            <person name="Ndikumana S."/>
            <person name="Pagni M."/>
            <person name="Petitpierre D."/>
            <person name="Requena N."/>
            <person name="Rosikiewicz P."/>
            <person name="Riley R."/>
            <person name="Saito K."/>
            <person name="San Clemente H."/>
            <person name="Shapiro H."/>
            <person name="van Tuinen D."/>
            <person name="Becard G."/>
            <person name="Bonfante P."/>
            <person name="Paszkowski U."/>
            <person name="Shachar-Hill Y."/>
            <person name="Young J.P."/>
            <person name="Sanders I.R."/>
            <person name="Henrissat B."/>
            <person name="Rensing S.A."/>
            <person name="Grigoriev I.V."/>
            <person name="Corradi N."/>
            <person name="Roux C."/>
            <person name="Martin F."/>
        </authorList>
    </citation>
    <scope>NUCLEOTIDE SEQUENCE</scope>
    <source>
        <strain evidence="1">DAOM 197198</strain>
    </source>
</reference>
<accession>U9THJ1</accession>
<sequence>MSWKKKENYKCIKEKSRLKEILIKHQVFKLLSSDTALIKTSWTGPILYCSVLSHTTECRTVEKALYPWEFHPQ</sequence>
<name>U9THJ1_RHIID</name>
<dbReference type="EMBL" id="KI290144">
    <property type="protein sequence ID" value="ESA07590.1"/>
    <property type="molecule type" value="Genomic_DNA"/>
</dbReference>
<dbReference type="HOGENOM" id="CLU_2706118_0_0_1"/>
<protein>
    <submittedName>
        <fullName evidence="1">Uncharacterized protein</fullName>
    </submittedName>
</protein>
<evidence type="ECO:0000313" key="1">
    <source>
        <dbReference type="EMBL" id="ESA07590.1"/>
    </source>
</evidence>
<gene>
    <name evidence="1" type="ORF">GLOINDRAFT_32682</name>
</gene>
<organism evidence="1">
    <name type="scientific">Rhizophagus irregularis (strain DAOM 181602 / DAOM 197198 / MUCL 43194)</name>
    <name type="common">Arbuscular mycorrhizal fungus</name>
    <name type="synonym">Glomus intraradices</name>
    <dbReference type="NCBI Taxonomy" id="747089"/>
    <lineage>
        <taxon>Eukaryota</taxon>
        <taxon>Fungi</taxon>
        <taxon>Fungi incertae sedis</taxon>
        <taxon>Mucoromycota</taxon>
        <taxon>Glomeromycotina</taxon>
        <taxon>Glomeromycetes</taxon>
        <taxon>Glomerales</taxon>
        <taxon>Glomeraceae</taxon>
        <taxon>Rhizophagus</taxon>
    </lineage>
</organism>
<dbReference type="AlphaFoldDB" id="U9THJ1"/>
<proteinExistence type="predicted"/>